<keyword evidence="1" id="KW-0812">Transmembrane</keyword>
<organism evidence="2 3">
    <name type="scientific">Streptomyces demainii</name>
    <dbReference type="NCBI Taxonomy" id="588122"/>
    <lineage>
        <taxon>Bacteria</taxon>
        <taxon>Bacillati</taxon>
        <taxon>Actinomycetota</taxon>
        <taxon>Actinomycetes</taxon>
        <taxon>Kitasatosporales</taxon>
        <taxon>Streptomycetaceae</taxon>
        <taxon>Streptomyces</taxon>
    </lineage>
</organism>
<proteinExistence type="predicted"/>
<name>A0ABT9L6S8_9ACTN</name>
<accession>A0ABT9L6S8</accession>
<evidence type="ECO:0000313" key="3">
    <source>
        <dbReference type="Proteomes" id="UP001234880"/>
    </source>
</evidence>
<evidence type="ECO:0000256" key="1">
    <source>
        <dbReference type="SAM" id="Phobius"/>
    </source>
</evidence>
<keyword evidence="1" id="KW-1133">Transmembrane helix</keyword>
<gene>
    <name evidence="2" type="ORF">JOF35_008767</name>
</gene>
<reference evidence="2 3" key="1">
    <citation type="submission" date="2023-07" db="EMBL/GenBank/DDBJ databases">
        <title>Sequencing the genomes of 1000 actinobacteria strains.</title>
        <authorList>
            <person name="Klenk H.-P."/>
        </authorList>
    </citation>
    <scope>NUCLEOTIDE SEQUENCE [LARGE SCALE GENOMIC DNA]</scope>
    <source>
        <strain evidence="2 3">DSM 41600</strain>
    </source>
</reference>
<dbReference type="Proteomes" id="UP001234880">
    <property type="component" value="Unassembled WGS sequence"/>
</dbReference>
<keyword evidence="1" id="KW-0472">Membrane</keyword>
<evidence type="ECO:0000313" key="2">
    <source>
        <dbReference type="EMBL" id="MDP9616409.1"/>
    </source>
</evidence>
<sequence length="87" mass="9051">MLTNAERSGYSESLVLRTAMECMGAVADTARTARGAGEDGYCAVWGTSSSVPSDSRRNSFIGAAGFYGWWCGGVMVLAVGFGVSGLR</sequence>
<protein>
    <submittedName>
        <fullName evidence="2">Uncharacterized protein</fullName>
    </submittedName>
</protein>
<feature type="transmembrane region" description="Helical" evidence="1">
    <location>
        <begin position="67"/>
        <end position="86"/>
    </location>
</feature>
<dbReference type="EMBL" id="JAURUE010000003">
    <property type="protein sequence ID" value="MDP9616409.1"/>
    <property type="molecule type" value="Genomic_DNA"/>
</dbReference>
<keyword evidence="3" id="KW-1185">Reference proteome</keyword>
<comment type="caution">
    <text evidence="2">The sequence shown here is derived from an EMBL/GenBank/DDBJ whole genome shotgun (WGS) entry which is preliminary data.</text>
</comment>